<gene>
    <name evidence="8" type="primary">CD2AP</name>
</gene>
<dbReference type="SMART" id="SM00326">
    <property type="entry name" value="SH3"/>
    <property type="match status" value="3"/>
</dbReference>
<feature type="compositionally biased region" description="Polar residues" evidence="6">
    <location>
        <begin position="548"/>
        <end position="558"/>
    </location>
</feature>
<feature type="domain" description="SH3" evidence="7">
    <location>
        <begin position="112"/>
        <end position="171"/>
    </location>
</feature>
<dbReference type="InterPro" id="IPR035776">
    <property type="entry name" value="CD2AP_SH_2"/>
</dbReference>
<keyword evidence="9" id="KW-1185">Reference proteome</keyword>
<evidence type="ECO:0000313" key="8">
    <source>
        <dbReference type="Ensembl" id="ENSOABP00000068515.1"/>
    </source>
</evidence>
<feature type="compositionally biased region" description="Polar residues" evidence="6">
    <location>
        <begin position="488"/>
        <end position="504"/>
    </location>
</feature>
<dbReference type="CDD" id="cd12054">
    <property type="entry name" value="SH3_CD2AP_2"/>
    <property type="match status" value="1"/>
</dbReference>
<feature type="region of interest" description="Disordered" evidence="6">
    <location>
        <begin position="230"/>
        <end position="275"/>
    </location>
</feature>
<keyword evidence="2" id="KW-0040">ANK repeat</keyword>
<dbReference type="PRINTS" id="PR00452">
    <property type="entry name" value="SH3DOMAIN"/>
</dbReference>
<feature type="domain" description="SH3" evidence="7">
    <location>
        <begin position="1"/>
        <end position="58"/>
    </location>
</feature>
<keyword evidence="1 5" id="KW-0728">SH3 domain</keyword>
<reference evidence="8" key="3">
    <citation type="submission" date="2025-09" db="UniProtKB">
        <authorList>
            <consortium name="Ensembl"/>
        </authorList>
    </citation>
    <scope>IDENTIFICATION</scope>
</reference>
<dbReference type="Proteomes" id="UP000472276">
    <property type="component" value="Unassembled WGS sequence"/>
</dbReference>
<evidence type="ECO:0000259" key="7">
    <source>
        <dbReference type="PROSITE" id="PS50002"/>
    </source>
</evidence>
<dbReference type="GO" id="GO:0016477">
    <property type="term" value="P:cell migration"/>
    <property type="evidence" value="ECO:0007669"/>
    <property type="project" value="TreeGrafter"/>
</dbReference>
<dbReference type="CDD" id="cd12053">
    <property type="entry name" value="SH3_CD2AP_1"/>
    <property type="match status" value="1"/>
</dbReference>
<reference evidence="8" key="2">
    <citation type="submission" date="2025-08" db="UniProtKB">
        <authorList>
            <consortium name="Ensembl"/>
        </authorList>
    </citation>
    <scope>IDENTIFICATION</scope>
</reference>
<dbReference type="InterPro" id="IPR036028">
    <property type="entry name" value="SH3-like_dom_sf"/>
</dbReference>
<feature type="compositionally biased region" description="Basic and acidic residues" evidence="6">
    <location>
        <begin position="385"/>
        <end position="408"/>
    </location>
</feature>
<feature type="region of interest" description="Disordered" evidence="6">
    <location>
        <begin position="344"/>
        <end position="600"/>
    </location>
</feature>
<reference evidence="9" key="1">
    <citation type="submission" date="2020-03" db="EMBL/GenBank/DDBJ databases">
        <title>Evolution of repeat sequences and sex chromosomes of tilapia species revealed by chromosome-level genomes.</title>
        <authorList>
            <person name="Xu L."/>
            <person name="Tao W."/>
            <person name="Wang D."/>
            <person name="Zhou Q."/>
        </authorList>
    </citation>
    <scope>NUCLEOTIDE SEQUENCE [LARGE SCALE GENOMIC DNA]</scope>
    <source>
        <strain evidence="9">Israel</strain>
    </source>
</reference>
<dbReference type="InterPro" id="IPR050384">
    <property type="entry name" value="Endophilin_SH3RF"/>
</dbReference>
<proteinExistence type="predicted"/>
<dbReference type="Gene3D" id="2.30.30.40">
    <property type="entry name" value="SH3 Domains"/>
    <property type="match status" value="3"/>
</dbReference>
<dbReference type="InterPro" id="IPR035775">
    <property type="entry name" value="CD2AP_SH3_1"/>
</dbReference>
<evidence type="ECO:0000256" key="4">
    <source>
        <dbReference type="ARBA" id="ARBA00040640"/>
    </source>
</evidence>
<dbReference type="PANTHER" id="PTHR14167:SF23">
    <property type="entry name" value="CD2-ASSOCIATED PROTEIN"/>
    <property type="match status" value="1"/>
</dbReference>
<name>A0AAZ1XLN6_OREAU</name>
<dbReference type="GO" id="GO:0007015">
    <property type="term" value="P:actin filament organization"/>
    <property type="evidence" value="ECO:0007669"/>
    <property type="project" value="TreeGrafter"/>
</dbReference>
<evidence type="ECO:0000256" key="5">
    <source>
        <dbReference type="PROSITE-ProRule" id="PRU00192"/>
    </source>
</evidence>
<evidence type="ECO:0000256" key="3">
    <source>
        <dbReference type="ARBA" id="ARBA00037432"/>
    </source>
</evidence>
<dbReference type="Pfam" id="PF14604">
    <property type="entry name" value="SH3_9"/>
    <property type="match status" value="2"/>
</dbReference>
<feature type="domain" description="SH3" evidence="7">
    <location>
        <begin position="276"/>
        <end position="337"/>
    </location>
</feature>
<comment type="function">
    <text evidence="3">Induces bone resorption, acting probably through a signaling cascade which results in the secretion of factor(s) enhancing osteoclast formation and activity.</text>
</comment>
<dbReference type="FunFam" id="2.30.30.40:FF:000072">
    <property type="entry name" value="Unconventional Myosin IB"/>
    <property type="match status" value="2"/>
</dbReference>
<organism evidence="8 9">
    <name type="scientific">Oreochromis aureus</name>
    <name type="common">Israeli tilapia</name>
    <name type="synonym">Chromis aureus</name>
    <dbReference type="NCBI Taxonomy" id="47969"/>
    <lineage>
        <taxon>Eukaryota</taxon>
        <taxon>Metazoa</taxon>
        <taxon>Chordata</taxon>
        <taxon>Craniata</taxon>
        <taxon>Vertebrata</taxon>
        <taxon>Euteleostomi</taxon>
        <taxon>Actinopterygii</taxon>
        <taxon>Neopterygii</taxon>
        <taxon>Teleostei</taxon>
        <taxon>Neoteleostei</taxon>
        <taxon>Acanthomorphata</taxon>
        <taxon>Ovalentaria</taxon>
        <taxon>Cichlomorphae</taxon>
        <taxon>Cichliformes</taxon>
        <taxon>Cichlidae</taxon>
        <taxon>African cichlids</taxon>
        <taxon>Pseudocrenilabrinae</taxon>
        <taxon>Oreochromini</taxon>
        <taxon>Oreochromis</taxon>
    </lineage>
</organism>
<dbReference type="PROSITE" id="PS50002">
    <property type="entry name" value="SH3"/>
    <property type="match status" value="3"/>
</dbReference>
<dbReference type="InterPro" id="IPR001452">
    <property type="entry name" value="SH3_domain"/>
</dbReference>
<protein>
    <recommendedName>
        <fullName evidence="4">Osteoclast-stimulating factor 1</fullName>
    </recommendedName>
</protein>
<sequence>MEVVVEYDYDALHDDELTLRPGDIIKNVRYIEEDGWMEGDLNGKRGLFPDNFVKELKKDPKEGSQTADEPKEEQPQKREKVGNVAGLVQRISTLGIPTGAFQPPVPAASKKPKKRQCKVLFEYQPQNEDELELKVGDIVEITEEVEEGWWSGTLNGKSGLFPSNFVKELEPMGDVGESNDTSRADDTDGNGAESIGTPTSPLPTPGNGGIAQPKKIKGVGFGDIFKDASYKKRHSVQTPDKEEKNDNPIPSIPLAAKPAPPNTTDSQKVDGDSKSKAKEYCKVAYAYKATNEDELTLNEGDVVHVLSKDTGEPGWWRGEVGGKEGVFPDNFVVMISDTEKEISVLVQAPTSRGSIKSSPKPEAEEKPKKPPPPSKSTALKPEIPSADKKPHLVRPEDRVDKPIPDLKPKPAAPLVPPKKPVPPPGKGRPGMIPPKRPEKPLASSPSFKHNGEVPSTRPKSDSEPLPLTKPVSADSVEKSDTDLMSFDDLSSTSEKLSHLTTNRPKMTGRRLPTQFGGGQSPNKEVSVEKTFKIDEEDAKPKLTETRKPSTNTLSQSPSFHKPAEAKPSHTATPSSDFGASLGSKAKVEHEESSSQLEELRSQMKELQLTVELLKSQQMKEIAELRGELDEERQKRVSLQMEIEKLKRTIHST</sequence>
<feature type="compositionally biased region" description="Pro residues" evidence="6">
    <location>
        <begin position="410"/>
        <end position="434"/>
    </location>
</feature>
<dbReference type="PRINTS" id="PR00499">
    <property type="entry name" value="P67PHOX"/>
</dbReference>
<feature type="compositionally biased region" description="Basic and acidic residues" evidence="6">
    <location>
        <begin position="525"/>
        <end position="547"/>
    </location>
</feature>
<evidence type="ECO:0000256" key="1">
    <source>
        <dbReference type="ARBA" id="ARBA00022443"/>
    </source>
</evidence>
<feature type="compositionally biased region" description="Basic and acidic residues" evidence="6">
    <location>
        <begin position="585"/>
        <end position="600"/>
    </location>
</feature>
<evidence type="ECO:0000256" key="6">
    <source>
        <dbReference type="SAM" id="MobiDB-lite"/>
    </source>
</evidence>
<evidence type="ECO:0000256" key="2">
    <source>
        <dbReference type="ARBA" id="ARBA00023043"/>
    </source>
</evidence>
<feature type="region of interest" description="Disordered" evidence="6">
    <location>
        <begin position="170"/>
        <end position="215"/>
    </location>
</feature>
<dbReference type="Ensembl" id="ENSOABT00000076990.1">
    <property type="protein sequence ID" value="ENSOABP00000068515.1"/>
    <property type="gene ID" value="ENSOABG00000009893.2"/>
</dbReference>
<accession>A0AAZ1XLN6</accession>
<feature type="region of interest" description="Disordered" evidence="6">
    <location>
        <begin position="56"/>
        <end position="81"/>
    </location>
</feature>
<feature type="compositionally biased region" description="Basic and acidic residues" evidence="6">
    <location>
        <begin position="359"/>
        <end position="368"/>
    </location>
</feature>
<dbReference type="Pfam" id="PF00018">
    <property type="entry name" value="SH3_1"/>
    <property type="match status" value="1"/>
</dbReference>
<dbReference type="AlphaFoldDB" id="A0AAZ1XLN6"/>
<evidence type="ECO:0000313" key="9">
    <source>
        <dbReference type="Proteomes" id="UP000472276"/>
    </source>
</evidence>
<dbReference type="PANTHER" id="PTHR14167">
    <property type="entry name" value="SH3 DOMAIN-CONTAINING"/>
    <property type="match status" value="1"/>
</dbReference>
<dbReference type="SUPFAM" id="SSF50044">
    <property type="entry name" value="SH3-domain"/>
    <property type="match status" value="3"/>
</dbReference>